<evidence type="ECO:0000313" key="3">
    <source>
        <dbReference type="Proteomes" id="UP000640052"/>
    </source>
</evidence>
<organism evidence="2 3">
    <name type="scientific">Acrocarpospora phusangensis</name>
    <dbReference type="NCBI Taxonomy" id="1070424"/>
    <lineage>
        <taxon>Bacteria</taxon>
        <taxon>Bacillati</taxon>
        <taxon>Actinomycetota</taxon>
        <taxon>Actinomycetes</taxon>
        <taxon>Streptosporangiales</taxon>
        <taxon>Streptosporangiaceae</taxon>
        <taxon>Acrocarpospora</taxon>
    </lineage>
</organism>
<keyword evidence="1" id="KW-0472">Membrane</keyword>
<feature type="transmembrane region" description="Helical" evidence="1">
    <location>
        <begin position="143"/>
        <end position="161"/>
    </location>
</feature>
<evidence type="ECO:0000256" key="1">
    <source>
        <dbReference type="SAM" id="Phobius"/>
    </source>
</evidence>
<dbReference type="InterPro" id="IPR013901">
    <property type="entry name" value="Anthrone_oxy"/>
</dbReference>
<dbReference type="Pfam" id="PF08592">
    <property type="entry name" value="Anthrone_oxy"/>
    <property type="match status" value="1"/>
</dbReference>
<comment type="caution">
    <text evidence="2">The sequence shown here is derived from an EMBL/GenBank/DDBJ whole genome shotgun (WGS) entry which is preliminary data.</text>
</comment>
<evidence type="ECO:0000313" key="2">
    <source>
        <dbReference type="EMBL" id="GIH26914.1"/>
    </source>
</evidence>
<name>A0A919UMF5_9ACTN</name>
<gene>
    <name evidence="2" type="ORF">Aph01nite_52240</name>
</gene>
<feature type="transmembrane region" description="Helical" evidence="1">
    <location>
        <begin position="6"/>
        <end position="29"/>
    </location>
</feature>
<dbReference type="Proteomes" id="UP000640052">
    <property type="component" value="Unassembled WGS sequence"/>
</dbReference>
<dbReference type="AlphaFoldDB" id="A0A919UMF5"/>
<accession>A0A919UMF5</accession>
<keyword evidence="1" id="KW-0812">Transmembrane</keyword>
<proteinExistence type="predicted"/>
<sequence>MVGMFALTVIAAFATLVLTGWIAGVFYAYSVSVMWGLDAAGPEHAVPVMRQINAKIQNPVFFLSFLGTIPAGILTGVLLLLDGQTRPGLLFLASTAVYLAGTFIPTIAVNIPLNNAIDRSTAPDAEAWAAFYPRWTRWNHGRTVFSGLSLLVAGIALATWASSW</sequence>
<keyword evidence="3" id="KW-1185">Reference proteome</keyword>
<keyword evidence="1" id="KW-1133">Transmembrane helix</keyword>
<dbReference type="EMBL" id="BOOA01000047">
    <property type="protein sequence ID" value="GIH26914.1"/>
    <property type="molecule type" value="Genomic_DNA"/>
</dbReference>
<dbReference type="RefSeq" id="WP_204043585.1">
    <property type="nucleotide sequence ID" value="NZ_BOOA01000047.1"/>
</dbReference>
<protein>
    <submittedName>
        <fullName evidence="2">Membrane protein</fullName>
    </submittedName>
</protein>
<feature type="transmembrane region" description="Helical" evidence="1">
    <location>
        <begin position="87"/>
        <end position="109"/>
    </location>
</feature>
<feature type="transmembrane region" description="Helical" evidence="1">
    <location>
        <begin position="60"/>
        <end position="81"/>
    </location>
</feature>
<reference evidence="2" key="1">
    <citation type="submission" date="2021-01" db="EMBL/GenBank/DDBJ databases">
        <title>Whole genome shotgun sequence of Acrocarpospora phusangensis NBRC 108782.</title>
        <authorList>
            <person name="Komaki H."/>
            <person name="Tamura T."/>
        </authorList>
    </citation>
    <scope>NUCLEOTIDE SEQUENCE</scope>
    <source>
        <strain evidence="2">NBRC 108782</strain>
    </source>
</reference>